<accession>A0A841Q370</accession>
<comment type="caution">
    <text evidence="6">The sequence shown here is derived from an EMBL/GenBank/DDBJ whole genome shotgun (WGS) entry which is preliminary data.</text>
</comment>
<dbReference type="SUPFAM" id="SSF46785">
    <property type="entry name" value="Winged helix' DNA-binding domain"/>
    <property type="match status" value="1"/>
</dbReference>
<dbReference type="CDD" id="cd05466">
    <property type="entry name" value="PBP2_LTTR_substrate"/>
    <property type="match status" value="1"/>
</dbReference>
<evidence type="ECO:0000259" key="5">
    <source>
        <dbReference type="PROSITE" id="PS50931"/>
    </source>
</evidence>
<sequence>MDLNWFQTFVTAAKYENFRKTAETLFISQPSVTVHIKLLEEELGVKLFQRKGRSIFLTEEGKRFAAHANSLIEAYQKGLEDLHSFTQGYENKLSLAISPLIADTVLPSVLKRYLKEHDHVEIDVKMVESALIEDMVQNGSVDIGLSCLRVKSSTLQCIRIYEDPFLLVVPHDGLDLETGSPLDEEEILRTNYLLTHSHPDYWDDLLLKLKALYPSIKTMKVSQVHITKRFISEGLGVSYLPTSTIRRELLEGRLIDVESNLELPVAKTFAVYKYEHKIIEEFLDYIMKFRF</sequence>
<organism evidence="6 7">
    <name type="scientific">Salirhabdus euzebyi</name>
    <dbReference type="NCBI Taxonomy" id="394506"/>
    <lineage>
        <taxon>Bacteria</taxon>
        <taxon>Bacillati</taxon>
        <taxon>Bacillota</taxon>
        <taxon>Bacilli</taxon>
        <taxon>Bacillales</taxon>
        <taxon>Bacillaceae</taxon>
        <taxon>Salirhabdus</taxon>
    </lineage>
</organism>
<dbReference type="SUPFAM" id="SSF53850">
    <property type="entry name" value="Periplasmic binding protein-like II"/>
    <property type="match status" value="1"/>
</dbReference>
<dbReference type="GO" id="GO:0000976">
    <property type="term" value="F:transcription cis-regulatory region binding"/>
    <property type="evidence" value="ECO:0007669"/>
    <property type="project" value="TreeGrafter"/>
</dbReference>
<dbReference type="Gene3D" id="1.10.10.10">
    <property type="entry name" value="Winged helix-like DNA-binding domain superfamily/Winged helix DNA-binding domain"/>
    <property type="match status" value="1"/>
</dbReference>
<dbReference type="EMBL" id="JACHGH010000003">
    <property type="protein sequence ID" value="MBB6452778.1"/>
    <property type="molecule type" value="Genomic_DNA"/>
</dbReference>
<dbReference type="FunFam" id="1.10.10.10:FF:000001">
    <property type="entry name" value="LysR family transcriptional regulator"/>
    <property type="match status" value="1"/>
</dbReference>
<dbReference type="GO" id="GO:0003700">
    <property type="term" value="F:DNA-binding transcription factor activity"/>
    <property type="evidence" value="ECO:0007669"/>
    <property type="project" value="InterPro"/>
</dbReference>
<dbReference type="RefSeq" id="WP_174495330.1">
    <property type="nucleotide sequence ID" value="NZ_CADDWK010000003.1"/>
</dbReference>
<dbReference type="InterPro" id="IPR036390">
    <property type="entry name" value="WH_DNA-bd_sf"/>
</dbReference>
<dbReference type="InterPro" id="IPR005119">
    <property type="entry name" value="LysR_subst-bd"/>
</dbReference>
<evidence type="ECO:0000256" key="4">
    <source>
        <dbReference type="ARBA" id="ARBA00023163"/>
    </source>
</evidence>
<reference evidence="6 7" key="1">
    <citation type="submission" date="2020-08" db="EMBL/GenBank/DDBJ databases">
        <title>Genomic Encyclopedia of Type Strains, Phase IV (KMG-IV): sequencing the most valuable type-strain genomes for metagenomic binning, comparative biology and taxonomic classification.</title>
        <authorList>
            <person name="Goeker M."/>
        </authorList>
    </citation>
    <scope>NUCLEOTIDE SEQUENCE [LARGE SCALE GENOMIC DNA]</scope>
    <source>
        <strain evidence="6 7">DSM 19612</strain>
    </source>
</reference>
<dbReference type="InterPro" id="IPR036388">
    <property type="entry name" value="WH-like_DNA-bd_sf"/>
</dbReference>
<keyword evidence="4" id="KW-0804">Transcription</keyword>
<dbReference type="AlphaFoldDB" id="A0A841Q370"/>
<dbReference type="PRINTS" id="PR00039">
    <property type="entry name" value="HTHLYSR"/>
</dbReference>
<dbReference type="Pfam" id="PF03466">
    <property type="entry name" value="LysR_substrate"/>
    <property type="match status" value="1"/>
</dbReference>
<dbReference type="Proteomes" id="UP000581688">
    <property type="component" value="Unassembled WGS sequence"/>
</dbReference>
<gene>
    <name evidence="6" type="ORF">HNQ94_001224</name>
</gene>
<name>A0A841Q370_9BACI</name>
<evidence type="ECO:0000256" key="2">
    <source>
        <dbReference type="ARBA" id="ARBA00023015"/>
    </source>
</evidence>
<proteinExistence type="inferred from homology"/>
<evidence type="ECO:0000313" key="6">
    <source>
        <dbReference type="EMBL" id="MBB6452778.1"/>
    </source>
</evidence>
<keyword evidence="7" id="KW-1185">Reference proteome</keyword>
<comment type="similarity">
    <text evidence="1">Belongs to the LysR transcriptional regulatory family.</text>
</comment>
<dbReference type="PANTHER" id="PTHR30126:SF64">
    <property type="entry name" value="HTH-TYPE TRANSCRIPTIONAL REGULATOR CITR"/>
    <property type="match status" value="1"/>
</dbReference>
<dbReference type="PROSITE" id="PS50931">
    <property type="entry name" value="HTH_LYSR"/>
    <property type="match status" value="1"/>
</dbReference>
<evidence type="ECO:0000256" key="3">
    <source>
        <dbReference type="ARBA" id="ARBA00023125"/>
    </source>
</evidence>
<dbReference type="PANTHER" id="PTHR30126">
    <property type="entry name" value="HTH-TYPE TRANSCRIPTIONAL REGULATOR"/>
    <property type="match status" value="1"/>
</dbReference>
<evidence type="ECO:0000256" key="1">
    <source>
        <dbReference type="ARBA" id="ARBA00009437"/>
    </source>
</evidence>
<dbReference type="Gene3D" id="3.40.190.290">
    <property type="match status" value="1"/>
</dbReference>
<keyword evidence="2" id="KW-0805">Transcription regulation</keyword>
<dbReference type="InterPro" id="IPR000847">
    <property type="entry name" value="LysR_HTH_N"/>
</dbReference>
<feature type="domain" description="HTH lysR-type" evidence="5">
    <location>
        <begin position="1"/>
        <end position="58"/>
    </location>
</feature>
<protein>
    <submittedName>
        <fullName evidence="6">LysR family transcriptional repressor of citA</fullName>
    </submittedName>
</protein>
<keyword evidence="3" id="KW-0238">DNA-binding</keyword>
<evidence type="ECO:0000313" key="7">
    <source>
        <dbReference type="Proteomes" id="UP000581688"/>
    </source>
</evidence>
<dbReference type="Pfam" id="PF00126">
    <property type="entry name" value="HTH_1"/>
    <property type="match status" value="1"/>
</dbReference>